<dbReference type="GeneTree" id="ENSGT00940000163768"/>
<dbReference type="STRING" id="9483.ENSCJAP00000059269"/>
<dbReference type="InterPro" id="IPR050169">
    <property type="entry name" value="Krueppel_C2H2_ZnF"/>
</dbReference>
<dbReference type="CDD" id="cd07765">
    <property type="entry name" value="KRAB_A-box"/>
    <property type="match status" value="1"/>
</dbReference>
<dbReference type="SMART" id="SM00349">
    <property type="entry name" value="KRAB"/>
    <property type="match status" value="1"/>
</dbReference>
<sequence length="179" mass="21241">MLYTCSRLVTFRDVAIDFSGQEWEYLDPHQRDLYRDVMLENYRNLVSLGGHSISKPVLVDLLEQGKEPWMILREETQFPDLDLQCEIFSYIEVPTYDTDISSIQHQTIYQREKLYECKNVRRNLVVVINLFSTTDFILLRDCMNAKSVGRTFIVAIDLFDIKDFILARNPMNVRMWEEL</sequence>
<reference evidence="2" key="2">
    <citation type="submission" date="2025-08" db="UniProtKB">
        <authorList>
            <consortium name="Ensembl"/>
        </authorList>
    </citation>
    <scope>IDENTIFICATION</scope>
</reference>
<dbReference type="PANTHER" id="PTHR23232">
    <property type="entry name" value="KRAB DOMAIN C2H2 ZINC FINGER"/>
    <property type="match status" value="1"/>
</dbReference>
<dbReference type="Pfam" id="PF01352">
    <property type="entry name" value="KRAB"/>
    <property type="match status" value="1"/>
</dbReference>
<dbReference type="SUPFAM" id="SSF109640">
    <property type="entry name" value="KRAB domain (Kruppel-associated box)"/>
    <property type="match status" value="1"/>
</dbReference>
<feature type="domain" description="KRAB" evidence="1">
    <location>
        <begin position="9"/>
        <end position="81"/>
    </location>
</feature>
<dbReference type="Ensembl" id="ENSCJAT00000079408.3">
    <property type="protein sequence ID" value="ENSCJAP00000059269.3"/>
    <property type="gene ID" value="ENSCJAG00000058010.2"/>
</dbReference>
<reference evidence="2" key="3">
    <citation type="submission" date="2025-09" db="UniProtKB">
        <authorList>
            <consortium name="Ensembl"/>
        </authorList>
    </citation>
    <scope>IDENTIFICATION</scope>
</reference>
<evidence type="ECO:0000259" key="1">
    <source>
        <dbReference type="PROSITE" id="PS50805"/>
    </source>
</evidence>
<evidence type="ECO:0000313" key="2">
    <source>
        <dbReference type="Ensembl" id="ENSCJAP00000059269.3"/>
    </source>
</evidence>
<evidence type="ECO:0000313" key="3">
    <source>
        <dbReference type="Proteomes" id="UP000008225"/>
    </source>
</evidence>
<dbReference type="Bgee" id="ENSCJAG00000058010">
    <property type="expression patterns" value="Expressed in liver and 2 other cell types or tissues"/>
</dbReference>
<reference evidence="2" key="1">
    <citation type="submission" date="2009-03" db="EMBL/GenBank/DDBJ databases">
        <authorList>
            <person name="Warren W."/>
            <person name="Ye L."/>
            <person name="Minx P."/>
            <person name="Worley K."/>
            <person name="Gibbs R."/>
            <person name="Wilson R.K."/>
        </authorList>
    </citation>
    <scope>NUCLEOTIDE SEQUENCE [LARGE SCALE GENOMIC DNA]</scope>
</reference>
<dbReference type="AlphaFoldDB" id="A0A2R8MGH6"/>
<dbReference type="InterPro" id="IPR001909">
    <property type="entry name" value="KRAB"/>
</dbReference>
<dbReference type="Proteomes" id="UP000008225">
    <property type="component" value="Chromosome 22"/>
</dbReference>
<dbReference type="Gene3D" id="6.10.140.140">
    <property type="match status" value="1"/>
</dbReference>
<dbReference type="GO" id="GO:0006355">
    <property type="term" value="P:regulation of DNA-templated transcription"/>
    <property type="evidence" value="ECO:0007669"/>
    <property type="project" value="InterPro"/>
</dbReference>
<dbReference type="InParanoid" id="A0A2R8MGH6"/>
<keyword evidence="3" id="KW-1185">Reference proteome</keyword>
<accession>A0A2R8MGH6</accession>
<dbReference type="InterPro" id="IPR036051">
    <property type="entry name" value="KRAB_dom_sf"/>
</dbReference>
<dbReference type="PANTHER" id="PTHR23232:SF157">
    <property type="entry name" value="ZINC FINGER PROTEIN 525"/>
    <property type="match status" value="1"/>
</dbReference>
<dbReference type="PROSITE" id="PS50805">
    <property type="entry name" value="KRAB"/>
    <property type="match status" value="1"/>
</dbReference>
<name>A0A2R8MGH6_CALJA</name>
<organism evidence="2 3">
    <name type="scientific">Callithrix jacchus</name>
    <name type="common">White-tufted-ear marmoset</name>
    <name type="synonym">Simia Jacchus</name>
    <dbReference type="NCBI Taxonomy" id="9483"/>
    <lineage>
        <taxon>Eukaryota</taxon>
        <taxon>Metazoa</taxon>
        <taxon>Chordata</taxon>
        <taxon>Craniata</taxon>
        <taxon>Vertebrata</taxon>
        <taxon>Euteleostomi</taxon>
        <taxon>Mammalia</taxon>
        <taxon>Eutheria</taxon>
        <taxon>Euarchontoglires</taxon>
        <taxon>Primates</taxon>
        <taxon>Haplorrhini</taxon>
        <taxon>Platyrrhini</taxon>
        <taxon>Cebidae</taxon>
        <taxon>Callitrichinae</taxon>
        <taxon>Callithrix</taxon>
        <taxon>Callithrix</taxon>
    </lineage>
</organism>
<protein>
    <recommendedName>
        <fullName evidence="1">KRAB domain-containing protein</fullName>
    </recommendedName>
</protein>
<proteinExistence type="predicted"/>